<proteinExistence type="predicted"/>
<feature type="region of interest" description="Disordered" evidence="4">
    <location>
        <begin position="435"/>
        <end position="515"/>
    </location>
</feature>
<keyword evidence="2" id="KW-0677">Repeat</keyword>
<keyword evidence="3" id="KW-0966">Cell projection</keyword>
<dbReference type="PANTHER" id="PTHR23116">
    <property type="entry name" value="PDZ DOMAIN CONTAINING WHIRLIN AND HARMONIN-RELATED"/>
    <property type="match status" value="1"/>
</dbReference>
<gene>
    <name evidence="6" type="ORF">MAR_010888</name>
</gene>
<feature type="compositionally biased region" description="Basic and acidic residues" evidence="4">
    <location>
        <begin position="459"/>
        <end position="470"/>
    </location>
</feature>
<comment type="subcellular location">
    <subcellularLocation>
        <location evidence="1">Cell projection</location>
    </subcellularLocation>
</comment>
<keyword evidence="7" id="KW-1185">Reference proteome</keyword>
<dbReference type="SMART" id="SM00228">
    <property type="entry name" value="PDZ"/>
    <property type="match status" value="2"/>
</dbReference>
<dbReference type="PROSITE" id="PS50106">
    <property type="entry name" value="PDZ"/>
    <property type="match status" value="2"/>
</dbReference>
<evidence type="ECO:0000256" key="4">
    <source>
        <dbReference type="SAM" id="MobiDB-lite"/>
    </source>
</evidence>
<sequence length="637" mass="72535">MWCIPCKACVGMVTGDKEVVYYQSERPWTWKPLHKSYRKHNTTRKSRYAKMVEHKRSEAVLKNLASELLTTDECNQLKQALHHFRVSSSVPSFCQQLKPIINNTPKLLLLIELSNRMPPSLQEDFHRLCTLQFQNYETYLKLFQSGNKTDTMSRVISQDAAGRLKIIAGGNEKKMMMRYNNQKQAYELRSLPGTSVTSGVYSNGSESDQNSVFEDDAKNLNNGRITPVHLQGKKNVHKVILNRHDDGSLGLGISGGREFGSEITISVIEEGGPAATQGLEIEDKILEVNGHQFNNMTHTEAVMIMRNAWNLIIYVQRQPENVLSDEDVADMVARQHEIQSLELPVFPTTRGRLGCASQRLASQDLIVQNVDENSPAAKAGIQLHDIIYKLDGINVRELTEKQIVMLTNAKRVNLSVKRYVPLTDDGITQDMRHRGRSLTPVKQMQTSTYNRALSSPRSDASRDLSEESRKSAFQLAEPPSPSVFQTTKYITLPPDNTRSHSAGISHTKQRLANKPQHLVYGQRSNKEPNWIITPKQTEHNLRYSRRDNQATFPIHLRSKSAEPLKQHFVTAQDGIQHSGRVSKYIRRSQSPHRNTIARVHHEDNVIRAIQMGLEKRQRAVRVSHYQMPDPADYEWEI</sequence>
<evidence type="ECO:0000256" key="3">
    <source>
        <dbReference type="ARBA" id="ARBA00023273"/>
    </source>
</evidence>
<dbReference type="EMBL" id="CP111025">
    <property type="protein sequence ID" value="WAR25184.1"/>
    <property type="molecule type" value="Genomic_DNA"/>
</dbReference>
<dbReference type="Pfam" id="PF00595">
    <property type="entry name" value="PDZ"/>
    <property type="match status" value="1"/>
</dbReference>
<feature type="domain" description="PDZ" evidence="5">
    <location>
        <begin position="342"/>
        <end position="404"/>
    </location>
</feature>
<dbReference type="Gene3D" id="1.20.1160.20">
    <property type="match status" value="1"/>
</dbReference>
<name>A0ABY7FV86_MYAAR</name>
<feature type="compositionally biased region" description="Polar residues" evidence="4">
    <location>
        <begin position="482"/>
        <end position="506"/>
    </location>
</feature>
<evidence type="ECO:0000256" key="2">
    <source>
        <dbReference type="ARBA" id="ARBA00022737"/>
    </source>
</evidence>
<evidence type="ECO:0000313" key="7">
    <source>
        <dbReference type="Proteomes" id="UP001164746"/>
    </source>
</evidence>
<dbReference type="Gene3D" id="2.30.42.10">
    <property type="match status" value="2"/>
</dbReference>
<evidence type="ECO:0000256" key="1">
    <source>
        <dbReference type="ARBA" id="ARBA00004316"/>
    </source>
</evidence>
<evidence type="ECO:0000259" key="5">
    <source>
        <dbReference type="PROSITE" id="PS50106"/>
    </source>
</evidence>
<dbReference type="InterPro" id="IPR051844">
    <property type="entry name" value="USH2_Complex_Protein"/>
</dbReference>
<organism evidence="6 7">
    <name type="scientific">Mya arenaria</name>
    <name type="common">Soft-shell clam</name>
    <dbReference type="NCBI Taxonomy" id="6604"/>
    <lineage>
        <taxon>Eukaryota</taxon>
        <taxon>Metazoa</taxon>
        <taxon>Spiralia</taxon>
        <taxon>Lophotrochozoa</taxon>
        <taxon>Mollusca</taxon>
        <taxon>Bivalvia</taxon>
        <taxon>Autobranchia</taxon>
        <taxon>Heteroconchia</taxon>
        <taxon>Euheterodonta</taxon>
        <taxon>Imparidentia</taxon>
        <taxon>Neoheterodontei</taxon>
        <taxon>Myida</taxon>
        <taxon>Myoidea</taxon>
        <taxon>Myidae</taxon>
        <taxon>Mya</taxon>
    </lineage>
</organism>
<protein>
    <submittedName>
        <fullName evidence="6">WHRN-like protein</fullName>
    </submittedName>
</protein>
<dbReference type="PANTHER" id="PTHR23116:SF29">
    <property type="entry name" value="PDZ DOMAIN-CONTAINING PROTEIN 7"/>
    <property type="match status" value="1"/>
</dbReference>
<accession>A0ABY7FV86</accession>
<reference evidence="6" key="1">
    <citation type="submission" date="2022-11" db="EMBL/GenBank/DDBJ databases">
        <title>Centuries of genome instability and evolution in soft-shell clam transmissible cancer (bioRxiv).</title>
        <authorList>
            <person name="Hart S.F.M."/>
            <person name="Yonemitsu M.A."/>
            <person name="Giersch R.M."/>
            <person name="Beal B.F."/>
            <person name="Arriagada G."/>
            <person name="Davis B.W."/>
            <person name="Ostrander E.A."/>
            <person name="Goff S.P."/>
            <person name="Metzger M.J."/>
        </authorList>
    </citation>
    <scope>NUCLEOTIDE SEQUENCE</scope>
    <source>
        <strain evidence="6">MELC-2E11</strain>
        <tissue evidence="6">Siphon/mantle</tissue>
    </source>
</reference>
<dbReference type="SUPFAM" id="SSF50156">
    <property type="entry name" value="PDZ domain-like"/>
    <property type="match status" value="2"/>
</dbReference>
<dbReference type="Pfam" id="PF13180">
    <property type="entry name" value="PDZ_2"/>
    <property type="match status" value="1"/>
</dbReference>
<feature type="domain" description="PDZ" evidence="5">
    <location>
        <begin position="238"/>
        <end position="320"/>
    </location>
</feature>
<feature type="compositionally biased region" description="Polar residues" evidence="4">
    <location>
        <begin position="440"/>
        <end position="458"/>
    </location>
</feature>
<dbReference type="InterPro" id="IPR001478">
    <property type="entry name" value="PDZ"/>
</dbReference>
<dbReference type="Proteomes" id="UP001164746">
    <property type="component" value="Chromosome 14"/>
</dbReference>
<evidence type="ECO:0000313" key="6">
    <source>
        <dbReference type="EMBL" id="WAR25184.1"/>
    </source>
</evidence>
<dbReference type="InterPro" id="IPR036034">
    <property type="entry name" value="PDZ_sf"/>
</dbReference>